<organism evidence="7 8">
    <name type="scientific">Candidatus Wallbacteria bacterium HGW-Wallbacteria-1</name>
    <dbReference type="NCBI Taxonomy" id="2013854"/>
    <lineage>
        <taxon>Bacteria</taxon>
        <taxon>Candidatus Walliibacteriota</taxon>
    </lineage>
</organism>
<keyword evidence="6" id="KW-0814">Transposable element</keyword>
<sequence length="96" mass="11030">MAPFGFWAALAGTKKDAEKAYDEFLELYSKKFTKACDCLKKDRDTLFTFYNFPAEHWSHIRTTNPIESTFATVRLRTKRTKGCGSRIATLTHTCPK</sequence>
<keyword evidence="4 6" id="KW-0238">DNA-binding</keyword>
<dbReference type="PANTHER" id="PTHR33217:SF9">
    <property type="entry name" value="MUTATOR FAMILY TRANSPOSASE"/>
    <property type="match status" value="1"/>
</dbReference>
<keyword evidence="5 6" id="KW-0233">DNA recombination</keyword>
<comment type="similarity">
    <text evidence="2 6">Belongs to the transposase mutator family.</text>
</comment>
<dbReference type="InterPro" id="IPR001207">
    <property type="entry name" value="Transposase_mutator"/>
</dbReference>
<dbReference type="PANTHER" id="PTHR33217">
    <property type="entry name" value="TRANSPOSASE FOR INSERTION SEQUENCE ELEMENT IS1081"/>
    <property type="match status" value="1"/>
</dbReference>
<evidence type="ECO:0000256" key="4">
    <source>
        <dbReference type="ARBA" id="ARBA00023125"/>
    </source>
</evidence>
<evidence type="ECO:0000256" key="3">
    <source>
        <dbReference type="ARBA" id="ARBA00022578"/>
    </source>
</evidence>
<accession>A0A2N1PL11</accession>
<dbReference type="GO" id="GO:0006313">
    <property type="term" value="P:DNA transposition"/>
    <property type="evidence" value="ECO:0007669"/>
    <property type="project" value="UniProtKB-UniRule"/>
</dbReference>
<dbReference type="Proteomes" id="UP000233256">
    <property type="component" value="Unassembled WGS sequence"/>
</dbReference>
<dbReference type="EMBL" id="PGXC01000027">
    <property type="protein sequence ID" value="PKK89016.1"/>
    <property type="molecule type" value="Genomic_DNA"/>
</dbReference>
<evidence type="ECO:0000313" key="7">
    <source>
        <dbReference type="EMBL" id="PKK89016.1"/>
    </source>
</evidence>
<keyword evidence="3 6" id="KW-0815">Transposition</keyword>
<evidence type="ECO:0000256" key="6">
    <source>
        <dbReference type="RuleBase" id="RU365089"/>
    </source>
</evidence>
<protein>
    <recommendedName>
        <fullName evidence="6">Mutator family transposase</fullName>
    </recommendedName>
</protein>
<name>A0A2N1PL11_9BACT</name>
<comment type="caution">
    <text evidence="7">The sequence shown here is derived from an EMBL/GenBank/DDBJ whole genome shotgun (WGS) entry which is preliminary data.</text>
</comment>
<comment type="function">
    <text evidence="1 6">Required for the transposition of the insertion element.</text>
</comment>
<evidence type="ECO:0000256" key="5">
    <source>
        <dbReference type="ARBA" id="ARBA00023172"/>
    </source>
</evidence>
<proteinExistence type="inferred from homology"/>
<evidence type="ECO:0000313" key="8">
    <source>
        <dbReference type="Proteomes" id="UP000233256"/>
    </source>
</evidence>
<dbReference type="GO" id="GO:0004803">
    <property type="term" value="F:transposase activity"/>
    <property type="evidence" value="ECO:0007669"/>
    <property type="project" value="UniProtKB-UniRule"/>
</dbReference>
<dbReference type="GO" id="GO:0003677">
    <property type="term" value="F:DNA binding"/>
    <property type="evidence" value="ECO:0007669"/>
    <property type="project" value="UniProtKB-UniRule"/>
</dbReference>
<reference evidence="7 8" key="1">
    <citation type="journal article" date="2017" name="ISME J.">
        <title>Potential for microbial H2 and metal transformations associated with novel bacteria and archaea in deep terrestrial subsurface sediments.</title>
        <authorList>
            <person name="Hernsdorf A.W."/>
            <person name="Amano Y."/>
            <person name="Miyakawa K."/>
            <person name="Ise K."/>
            <person name="Suzuki Y."/>
            <person name="Anantharaman K."/>
            <person name="Probst A."/>
            <person name="Burstein D."/>
            <person name="Thomas B.C."/>
            <person name="Banfield J.F."/>
        </authorList>
    </citation>
    <scope>NUCLEOTIDE SEQUENCE [LARGE SCALE GENOMIC DNA]</scope>
    <source>
        <strain evidence="7">HGW-Wallbacteria-1</strain>
    </source>
</reference>
<dbReference type="AlphaFoldDB" id="A0A2N1PL11"/>
<gene>
    <name evidence="7" type="ORF">CVV64_16145</name>
</gene>
<evidence type="ECO:0000256" key="1">
    <source>
        <dbReference type="ARBA" id="ARBA00002190"/>
    </source>
</evidence>
<dbReference type="Pfam" id="PF00872">
    <property type="entry name" value="Transposase_mut"/>
    <property type="match status" value="1"/>
</dbReference>
<evidence type="ECO:0000256" key="2">
    <source>
        <dbReference type="ARBA" id="ARBA00010961"/>
    </source>
</evidence>